<protein>
    <submittedName>
        <fullName evidence="2">Uncharacterized protein</fullName>
    </submittedName>
</protein>
<organism evidence="2 4">
    <name type="scientific">Shewanella fidelis</name>
    <dbReference type="NCBI Taxonomy" id="173509"/>
    <lineage>
        <taxon>Bacteria</taxon>
        <taxon>Pseudomonadati</taxon>
        <taxon>Pseudomonadota</taxon>
        <taxon>Gammaproteobacteria</taxon>
        <taxon>Alteromonadales</taxon>
        <taxon>Shewanellaceae</taxon>
        <taxon>Shewanella</taxon>
    </lineage>
</organism>
<dbReference type="Proteomes" id="UP001271263">
    <property type="component" value="Unassembled WGS sequence"/>
</dbReference>
<evidence type="ECO:0000313" key="2">
    <source>
        <dbReference type="EMBL" id="MDR8523599.1"/>
    </source>
</evidence>
<dbReference type="RefSeq" id="WP_310654520.1">
    <property type="nucleotide sequence ID" value="NZ_JAPMLA010000001.1"/>
</dbReference>
<gene>
    <name evidence="2" type="ORF">OS133_07850</name>
    <name evidence="3" type="ORF">OS134_07865</name>
</gene>
<reference evidence="2" key="2">
    <citation type="submission" date="2022-11" db="EMBL/GenBank/DDBJ databases">
        <title>Prophages regulate Shewanella fidelis motility and biofilm formation: implications for gut colonization dynamics in Ciona robusta.</title>
        <authorList>
            <person name="Natarajan O."/>
            <person name="Gibboney S.L."/>
            <person name="Young M.N."/>
            <person name="Lim S.J."/>
            <person name="Pluta N."/>
            <person name="Atkinson C.G.F."/>
            <person name="Leigh B.A."/>
            <person name="Liberti A."/>
            <person name="Kees E."/>
            <person name="Breitbart M."/>
            <person name="Gralnick J."/>
            <person name="Dishaw L.J."/>
        </authorList>
    </citation>
    <scope>NUCLEOTIDE SEQUENCE</scope>
    <source>
        <strain evidence="2">3313</strain>
    </source>
</reference>
<keyword evidence="1" id="KW-0812">Transmembrane</keyword>
<evidence type="ECO:0000313" key="5">
    <source>
        <dbReference type="Proteomes" id="UP001271263"/>
    </source>
</evidence>
<feature type="transmembrane region" description="Helical" evidence="1">
    <location>
        <begin position="117"/>
        <end position="137"/>
    </location>
</feature>
<dbReference type="EMBL" id="JAPMLE010000001">
    <property type="protein sequence ID" value="MDR8523599.1"/>
    <property type="molecule type" value="Genomic_DNA"/>
</dbReference>
<dbReference type="EMBL" id="JAPMLD010000002">
    <property type="protein sequence ID" value="MDW4823966.1"/>
    <property type="molecule type" value="Genomic_DNA"/>
</dbReference>
<keyword evidence="1" id="KW-0472">Membrane</keyword>
<evidence type="ECO:0000313" key="4">
    <source>
        <dbReference type="Proteomes" id="UP001259340"/>
    </source>
</evidence>
<reference evidence="3 5" key="1">
    <citation type="journal article" date="2022" name="bioRxiv">
        <title>Prophages regulate Shewanella fidelis 3313 motility and biofilm formation: implications for gut colonization dynamics in Ciona robusta.</title>
        <authorList>
            <person name="Natarajan O."/>
            <person name="Gibboney S.L."/>
            <person name="Young M.N."/>
            <person name="Lim S.J."/>
            <person name="Pluta N."/>
            <person name="Atkinson C.G."/>
            <person name="Leigh B.A."/>
            <person name="Liberti A."/>
            <person name="Kees E.D."/>
            <person name="Breitbart M."/>
            <person name="Gralnick J.A."/>
            <person name="Dishaw L.J."/>
        </authorList>
    </citation>
    <scope>NUCLEOTIDE SEQUENCE [LARGE SCALE GENOMIC DNA]</scope>
    <source>
        <strain evidence="3 5">JG4066</strain>
    </source>
</reference>
<keyword evidence="1" id="KW-1133">Transmembrane helix</keyword>
<keyword evidence="5" id="KW-1185">Reference proteome</keyword>
<proteinExistence type="predicted"/>
<dbReference type="Proteomes" id="UP001259340">
    <property type="component" value="Unassembled WGS sequence"/>
</dbReference>
<evidence type="ECO:0000313" key="3">
    <source>
        <dbReference type="EMBL" id="MDW4823966.1"/>
    </source>
</evidence>
<dbReference type="AlphaFoldDB" id="A0AAW8NNY7"/>
<feature type="transmembrane region" description="Helical" evidence="1">
    <location>
        <begin position="48"/>
        <end position="71"/>
    </location>
</feature>
<accession>A0AAW8NNY7</accession>
<feature type="transmembrane region" description="Helical" evidence="1">
    <location>
        <begin position="83"/>
        <end position="105"/>
    </location>
</feature>
<sequence>MKLLTIAGICTALASVTHLMIIVGGGNWYRFFGAGEQMATMQEQGSSYTAMVTFIIACILALWSLYAFSGAKIIAKLPFTKSILTIVSLIFLARGLLAIPVVILADSPYMAELASNMDFMIISSLICLIIGSCYALGTYQLMREVNS</sequence>
<comment type="caution">
    <text evidence="2">The sequence shown here is derived from an EMBL/GenBank/DDBJ whole genome shotgun (WGS) entry which is preliminary data.</text>
</comment>
<name>A0AAW8NNY7_9GAMM</name>
<evidence type="ECO:0000256" key="1">
    <source>
        <dbReference type="SAM" id="Phobius"/>
    </source>
</evidence>